<dbReference type="EMBL" id="JAJSOF020000011">
    <property type="protein sequence ID" value="KAJ4445356.1"/>
    <property type="molecule type" value="Genomic_DNA"/>
</dbReference>
<feature type="compositionally biased region" description="Polar residues" evidence="4">
    <location>
        <begin position="919"/>
        <end position="929"/>
    </location>
</feature>
<protein>
    <recommendedName>
        <fullName evidence="9">Zinc finger CW-type PWWP domain protein 1</fullName>
    </recommendedName>
</protein>
<keyword evidence="2" id="KW-0863">Zinc-finger</keyword>
<gene>
    <name evidence="7" type="ORF">ANN_07161</name>
</gene>
<dbReference type="PROSITE" id="PS50812">
    <property type="entry name" value="PWWP"/>
    <property type="match status" value="1"/>
</dbReference>
<feature type="compositionally biased region" description="Basic and acidic residues" evidence="4">
    <location>
        <begin position="742"/>
        <end position="774"/>
    </location>
</feature>
<evidence type="ECO:0000259" key="6">
    <source>
        <dbReference type="PROSITE" id="PS51050"/>
    </source>
</evidence>
<proteinExistence type="predicted"/>
<dbReference type="InterPro" id="IPR000313">
    <property type="entry name" value="PWWP_dom"/>
</dbReference>
<dbReference type="PANTHER" id="PTHR15999:SF2">
    <property type="entry name" value="ZINC FINGER CW-TYPE PWWP DOMAIN PROTEIN 1"/>
    <property type="match status" value="1"/>
</dbReference>
<evidence type="ECO:0000256" key="1">
    <source>
        <dbReference type="ARBA" id="ARBA00022723"/>
    </source>
</evidence>
<evidence type="ECO:0000259" key="5">
    <source>
        <dbReference type="PROSITE" id="PS50812"/>
    </source>
</evidence>
<evidence type="ECO:0008006" key="9">
    <source>
        <dbReference type="Google" id="ProtNLM"/>
    </source>
</evidence>
<dbReference type="PROSITE" id="PS51050">
    <property type="entry name" value="ZF_CW"/>
    <property type="match status" value="1"/>
</dbReference>
<keyword evidence="3" id="KW-0862">Zinc</keyword>
<dbReference type="InterPro" id="IPR011124">
    <property type="entry name" value="Znf_CW"/>
</dbReference>
<feature type="compositionally biased region" description="Polar residues" evidence="4">
    <location>
        <begin position="688"/>
        <end position="697"/>
    </location>
</feature>
<feature type="domain" description="CW-type" evidence="6">
    <location>
        <begin position="376"/>
        <end position="445"/>
    </location>
</feature>
<feature type="compositionally biased region" description="Basic and acidic residues" evidence="4">
    <location>
        <begin position="719"/>
        <end position="735"/>
    </location>
</feature>
<accession>A0ABQ8TGV9</accession>
<feature type="region of interest" description="Disordered" evidence="4">
    <location>
        <begin position="152"/>
        <end position="340"/>
    </location>
</feature>
<dbReference type="PANTHER" id="PTHR15999">
    <property type="entry name" value="ZINC FINGER CW-TYPE PWWP DOMAIN PROTEIN 1"/>
    <property type="match status" value="1"/>
</dbReference>
<dbReference type="Gene3D" id="2.30.30.140">
    <property type="match status" value="1"/>
</dbReference>
<dbReference type="SMART" id="SM00293">
    <property type="entry name" value="PWWP"/>
    <property type="match status" value="1"/>
</dbReference>
<dbReference type="InterPro" id="IPR042778">
    <property type="entry name" value="ZCWPW1/ZCWPW2"/>
</dbReference>
<sequence>MEGLCEGGNEPLGFLNVFCMAESVNLAIRCHRLIISLIRLDKSSGLSKTKTSNAKNVLKNSSGSKEATQEKKEKKVIAKKLPLTSLTDAEYEEIFSSAIKRILAVEDIPPSDVKHDSGSSDNEDDIENRVAIPEPNEALSPHEEAGKRIEDIPTENDGEQQEFNKKTTNITGIKRNEVNSEVTIVENSSNAKEPHLRNTQKEPKDKQETSAKKPNVPFQPVFAKAKTSDQLQDQTKTNHQEKQEKKKIRHKHKPYCQLSGNTPETKGKDDISRADPSIQKQNYSKSQDSEVKNSSELSQHSILVSQGSSQHGHSCDHVCKKKKKKQHRHGTEPESHSQSSHACLNLSSLSQCSQTYFSQPGADLTLKERLLWLRNRRGVGLWVQCSRPVCNKWRYLPDTQDPVEVPEEWFCHMHPGSHPQENKLRFVLNSDKKYNSCAAPERPPTAWEEEDLIHNAYTAGSVVWGHLAGYPWWPAMVDDDPDTEQYYWLNGFSDIPTHYNVVFFDEEDITRAWLTPGSMKAFTGRETEKQFRKTVAHGVDYSKRIQAARMQAEEALPMSIRDRLLTFGFLARYKGGIGTLKGRHKHDKKRKHDDEELFSGYIYEDKAGDDEDFNNGERRKRHKRKTTKESRVSKVGTNEIKMQEGNNEHDKVSAEVSDERVSLNKNDGDKFHKYKSSQKPDPLKIYSFDNSIYTQELSNKEPGKPKQKPVFNSKKKPKEPKLNNEEIKKREEKQDNNNNNFPERDTHNVSKKNDDKSSSNNDGKKDTSKEKQDAELNIDINSEKRSEEQNLNSSLKEDSLNKLGTDKQSNSNERNKDASDEGSETQFSFVQYDSEEEVVNCSQDLFLTQRDPAEQIQSQKKNTDNSDSTRAVVGVPTPPKSQGDARTIAENKKTNEVTGDSHNTGDENCSDNHVRGTDSETNIFQEKENCTQMDVEQMVTEANSPTHSVNEQSSSTSNVALVPTVTQTGQNLNYQNSDAVVPQINIDDSCHMSDDSLDFEPEE</sequence>
<comment type="caution">
    <text evidence="7">The sequence shown here is derived from an EMBL/GenBank/DDBJ whole genome shotgun (WGS) entry which is preliminary data.</text>
</comment>
<feature type="compositionally biased region" description="Basic and acidic residues" evidence="4">
    <location>
        <begin position="646"/>
        <end position="671"/>
    </location>
</feature>
<dbReference type="SUPFAM" id="SSF63748">
    <property type="entry name" value="Tudor/PWWP/MBT"/>
    <property type="match status" value="1"/>
</dbReference>
<dbReference type="Gene3D" id="3.30.40.100">
    <property type="match status" value="1"/>
</dbReference>
<feature type="region of interest" description="Disordered" evidence="4">
    <location>
        <begin position="609"/>
        <end position="831"/>
    </location>
</feature>
<feature type="compositionally biased region" description="Polar residues" evidence="4">
    <location>
        <begin position="179"/>
        <end position="191"/>
    </location>
</feature>
<feature type="region of interest" description="Disordered" evidence="4">
    <location>
        <begin position="48"/>
        <end position="72"/>
    </location>
</feature>
<organism evidence="7 8">
    <name type="scientific">Periplaneta americana</name>
    <name type="common">American cockroach</name>
    <name type="synonym">Blatta americana</name>
    <dbReference type="NCBI Taxonomy" id="6978"/>
    <lineage>
        <taxon>Eukaryota</taxon>
        <taxon>Metazoa</taxon>
        <taxon>Ecdysozoa</taxon>
        <taxon>Arthropoda</taxon>
        <taxon>Hexapoda</taxon>
        <taxon>Insecta</taxon>
        <taxon>Pterygota</taxon>
        <taxon>Neoptera</taxon>
        <taxon>Polyneoptera</taxon>
        <taxon>Dictyoptera</taxon>
        <taxon>Blattodea</taxon>
        <taxon>Blattoidea</taxon>
        <taxon>Blattidae</taxon>
        <taxon>Blattinae</taxon>
        <taxon>Periplaneta</taxon>
    </lineage>
</organism>
<dbReference type="CDD" id="cd20145">
    <property type="entry name" value="PWWP_ZCWPW1"/>
    <property type="match status" value="1"/>
</dbReference>
<dbReference type="Proteomes" id="UP001148838">
    <property type="component" value="Unassembled WGS sequence"/>
</dbReference>
<feature type="compositionally biased region" description="Polar residues" evidence="4">
    <location>
        <begin position="294"/>
        <end position="312"/>
    </location>
</feature>
<feature type="compositionally biased region" description="Basic residues" evidence="4">
    <location>
        <begin position="319"/>
        <end position="328"/>
    </location>
</feature>
<dbReference type="Pfam" id="PF00855">
    <property type="entry name" value="PWWP"/>
    <property type="match status" value="1"/>
</dbReference>
<evidence type="ECO:0000256" key="4">
    <source>
        <dbReference type="SAM" id="MobiDB-lite"/>
    </source>
</evidence>
<name>A0ABQ8TGV9_PERAM</name>
<evidence type="ECO:0000256" key="2">
    <source>
        <dbReference type="ARBA" id="ARBA00022771"/>
    </source>
</evidence>
<feature type="compositionally biased region" description="Basic and acidic residues" evidence="4">
    <location>
        <begin position="192"/>
        <end position="211"/>
    </location>
</feature>
<feature type="compositionally biased region" description="Polar residues" evidence="4">
    <location>
        <begin position="855"/>
        <end position="869"/>
    </location>
</feature>
<feature type="compositionally biased region" description="Basic residues" evidence="4">
    <location>
        <begin position="245"/>
        <end position="254"/>
    </location>
</feature>
<evidence type="ECO:0000313" key="7">
    <source>
        <dbReference type="EMBL" id="KAJ4445356.1"/>
    </source>
</evidence>
<keyword evidence="1" id="KW-0479">Metal-binding</keyword>
<feature type="compositionally biased region" description="Polar residues" evidence="4">
    <location>
        <begin position="48"/>
        <end position="66"/>
    </location>
</feature>
<dbReference type="Pfam" id="PF07496">
    <property type="entry name" value="zf-CW"/>
    <property type="match status" value="1"/>
</dbReference>
<reference evidence="7 8" key="1">
    <citation type="journal article" date="2022" name="Allergy">
        <title>Genome assembly and annotation of Periplaneta americana reveal a comprehensive cockroach allergen profile.</title>
        <authorList>
            <person name="Wang L."/>
            <person name="Xiong Q."/>
            <person name="Saelim N."/>
            <person name="Wang L."/>
            <person name="Nong W."/>
            <person name="Wan A.T."/>
            <person name="Shi M."/>
            <person name="Liu X."/>
            <person name="Cao Q."/>
            <person name="Hui J.H.L."/>
            <person name="Sookrung N."/>
            <person name="Leung T.F."/>
            <person name="Tungtrongchitr A."/>
            <person name="Tsui S.K.W."/>
        </authorList>
    </citation>
    <scope>NUCLEOTIDE SEQUENCE [LARGE SCALE GENOMIC DNA]</scope>
    <source>
        <strain evidence="7">PWHHKU_190912</strain>
    </source>
</reference>
<feature type="domain" description="PWWP" evidence="5">
    <location>
        <begin position="459"/>
        <end position="514"/>
    </location>
</feature>
<feature type="region of interest" description="Disordered" evidence="4">
    <location>
        <begin position="843"/>
        <end position="929"/>
    </location>
</feature>
<evidence type="ECO:0000313" key="8">
    <source>
        <dbReference type="Proteomes" id="UP001148838"/>
    </source>
</evidence>
<keyword evidence="8" id="KW-1185">Reference proteome</keyword>
<evidence type="ECO:0000256" key="3">
    <source>
        <dbReference type="ARBA" id="ARBA00022833"/>
    </source>
</evidence>